<feature type="non-terminal residue" evidence="1">
    <location>
        <position position="108"/>
    </location>
</feature>
<reference evidence="1 2" key="1">
    <citation type="journal article" date="2019" name="Sci. Rep.">
        <title>A high-quality genome of Eragrostis curvula grass provides insights into Poaceae evolution and supports new strategies to enhance forage quality.</title>
        <authorList>
            <person name="Carballo J."/>
            <person name="Santos B.A.C.M."/>
            <person name="Zappacosta D."/>
            <person name="Garbus I."/>
            <person name="Selva J.P."/>
            <person name="Gallo C.A."/>
            <person name="Diaz A."/>
            <person name="Albertini E."/>
            <person name="Caccamo M."/>
            <person name="Echenique V."/>
        </authorList>
    </citation>
    <scope>NUCLEOTIDE SEQUENCE [LARGE SCALE GENOMIC DNA]</scope>
    <source>
        <strain evidence="2">cv. Victoria</strain>
        <tissue evidence="1">Leaf</tissue>
    </source>
</reference>
<dbReference type="AlphaFoldDB" id="A0A5J9SZ06"/>
<dbReference type="Gramene" id="TVU04232">
    <property type="protein sequence ID" value="TVU04232"/>
    <property type="gene ID" value="EJB05_50211"/>
</dbReference>
<gene>
    <name evidence="1" type="ORF">EJB05_50211</name>
</gene>
<sequence length="108" mass="12070">KSRSRTQETIVGRALVPTLAGRGPRYTAARRSARWTYGVRSAAAAAINLAVAARRAFALCKLAPPKVEPWDGQIREICEGELLGMNWRFVNPVTANRKSRMYSLRRLD</sequence>
<dbReference type="EMBL" id="RWGY01000086">
    <property type="protein sequence ID" value="TVU04232.1"/>
    <property type="molecule type" value="Genomic_DNA"/>
</dbReference>
<accession>A0A5J9SZ06</accession>
<proteinExistence type="predicted"/>
<evidence type="ECO:0000313" key="2">
    <source>
        <dbReference type="Proteomes" id="UP000324897"/>
    </source>
</evidence>
<dbReference type="Proteomes" id="UP000324897">
    <property type="component" value="Unassembled WGS sequence"/>
</dbReference>
<comment type="caution">
    <text evidence="1">The sequence shown here is derived from an EMBL/GenBank/DDBJ whole genome shotgun (WGS) entry which is preliminary data.</text>
</comment>
<keyword evidence="2" id="KW-1185">Reference proteome</keyword>
<protein>
    <submittedName>
        <fullName evidence="1">Uncharacterized protein</fullName>
    </submittedName>
</protein>
<feature type="non-terminal residue" evidence="1">
    <location>
        <position position="1"/>
    </location>
</feature>
<evidence type="ECO:0000313" key="1">
    <source>
        <dbReference type="EMBL" id="TVU04232.1"/>
    </source>
</evidence>
<organism evidence="1 2">
    <name type="scientific">Eragrostis curvula</name>
    <name type="common">weeping love grass</name>
    <dbReference type="NCBI Taxonomy" id="38414"/>
    <lineage>
        <taxon>Eukaryota</taxon>
        <taxon>Viridiplantae</taxon>
        <taxon>Streptophyta</taxon>
        <taxon>Embryophyta</taxon>
        <taxon>Tracheophyta</taxon>
        <taxon>Spermatophyta</taxon>
        <taxon>Magnoliopsida</taxon>
        <taxon>Liliopsida</taxon>
        <taxon>Poales</taxon>
        <taxon>Poaceae</taxon>
        <taxon>PACMAD clade</taxon>
        <taxon>Chloridoideae</taxon>
        <taxon>Eragrostideae</taxon>
        <taxon>Eragrostidinae</taxon>
        <taxon>Eragrostis</taxon>
    </lineage>
</organism>
<name>A0A5J9SZ06_9POAL</name>